<organism evidence="2 3">
    <name type="scientific">Blastopirellula marina</name>
    <dbReference type="NCBI Taxonomy" id="124"/>
    <lineage>
        <taxon>Bacteria</taxon>
        <taxon>Pseudomonadati</taxon>
        <taxon>Planctomycetota</taxon>
        <taxon>Planctomycetia</taxon>
        <taxon>Pirellulales</taxon>
        <taxon>Pirellulaceae</taxon>
        <taxon>Blastopirellula</taxon>
    </lineage>
</organism>
<dbReference type="CDD" id="cd04179">
    <property type="entry name" value="DPM_DPG-synthase_like"/>
    <property type="match status" value="1"/>
</dbReference>
<dbReference type="SUPFAM" id="SSF53448">
    <property type="entry name" value="Nucleotide-diphospho-sugar transferases"/>
    <property type="match status" value="1"/>
</dbReference>
<dbReference type="InterPro" id="IPR050256">
    <property type="entry name" value="Glycosyltransferase_2"/>
</dbReference>
<dbReference type="PANTHER" id="PTHR48090">
    <property type="entry name" value="UNDECAPRENYL-PHOSPHATE 4-DEOXY-4-FORMAMIDO-L-ARABINOSE TRANSFERASE-RELATED"/>
    <property type="match status" value="1"/>
</dbReference>
<dbReference type="GO" id="GO:0016740">
    <property type="term" value="F:transferase activity"/>
    <property type="evidence" value="ECO:0007669"/>
    <property type="project" value="UniProtKB-KW"/>
</dbReference>
<dbReference type="PANTHER" id="PTHR48090:SF7">
    <property type="entry name" value="RFBJ PROTEIN"/>
    <property type="match status" value="1"/>
</dbReference>
<keyword evidence="2" id="KW-0808">Transferase</keyword>
<reference evidence="2 3" key="1">
    <citation type="submission" date="2018-02" db="EMBL/GenBank/DDBJ databases">
        <title>Comparative genomes isolates from brazilian mangrove.</title>
        <authorList>
            <person name="Araujo J.E."/>
            <person name="Taketani R.G."/>
            <person name="Silva M.C.P."/>
            <person name="Loureco M.V."/>
            <person name="Andreote F.D."/>
        </authorList>
    </citation>
    <scope>NUCLEOTIDE SEQUENCE [LARGE SCALE GENOMIC DNA]</scope>
    <source>
        <strain evidence="2 3">HEX-2 MGV</strain>
    </source>
</reference>
<name>A0A2S8GBI4_9BACT</name>
<dbReference type="EMBL" id="PUIA01000001">
    <property type="protein sequence ID" value="PQO41818.1"/>
    <property type="molecule type" value="Genomic_DNA"/>
</dbReference>
<dbReference type="InterPro" id="IPR001173">
    <property type="entry name" value="Glyco_trans_2-like"/>
</dbReference>
<dbReference type="AlphaFoldDB" id="A0A2S8GBI4"/>
<dbReference type="Gene3D" id="3.90.550.10">
    <property type="entry name" value="Spore Coat Polysaccharide Biosynthesis Protein SpsA, Chain A"/>
    <property type="match status" value="1"/>
</dbReference>
<dbReference type="Pfam" id="PF00535">
    <property type="entry name" value="Glycos_transf_2"/>
    <property type="match status" value="1"/>
</dbReference>
<evidence type="ECO:0000313" key="3">
    <source>
        <dbReference type="Proteomes" id="UP000240009"/>
    </source>
</evidence>
<sequence length="288" mass="32300">MSTSLLTPNCGASTWEPIDDHPLDLAPCEFRLADCELLADDLLSYEHDATHVDYPLPSDFRLSVIVPVYNEEATVAAVIQRLLQLPFRTEIAIVDDGSTDGTRDVLARLAHFCDLKIFYHPTNRGKGAAIRTALPEVTGDVVVIQDADLEYDPQDLVQVIRPIVTGEAEVSYGSRFLAHDGKSKETSWIRQLGNQTLTCISNCLTGLHLTDMQTALKAFPRKVIQQVQLQENRFGIEPEITAKLAKRNYRFVERPVTYNAQAWSASNKISWKDGLAALWCILRYRLVD</sequence>
<proteinExistence type="predicted"/>
<feature type="domain" description="Glycosyltransferase 2-like" evidence="1">
    <location>
        <begin position="63"/>
        <end position="184"/>
    </location>
</feature>
<dbReference type="InterPro" id="IPR029044">
    <property type="entry name" value="Nucleotide-diphossugar_trans"/>
</dbReference>
<comment type="caution">
    <text evidence="2">The sequence shown here is derived from an EMBL/GenBank/DDBJ whole genome shotgun (WGS) entry which is preliminary data.</text>
</comment>
<dbReference type="RefSeq" id="WP_105349525.1">
    <property type="nucleotide sequence ID" value="NZ_PUIA01000001.1"/>
</dbReference>
<dbReference type="OrthoDB" id="9810303at2"/>
<protein>
    <submittedName>
        <fullName evidence="2">Glycosyltransferase family 2 protein</fullName>
    </submittedName>
</protein>
<accession>A0A2S8GBI4</accession>
<evidence type="ECO:0000259" key="1">
    <source>
        <dbReference type="Pfam" id="PF00535"/>
    </source>
</evidence>
<dbReference type="Proteomes" id="UP000240009">
    <property type="component" value="Unassembled WGS sequence"/>
</dbReference>
<evidence type="ECO:0000313" key="2">
    <source>
        <dbReference type="EMBL" id="PQO41818.1"/>
    </source>
</evidence>
<gene>
    <name evidence="2" type="ORF">C5Y96_00140</name>
</gene>